<dbReference type="GO" id="GO:0003723">
    <property type="term" value="F:RNA binding"/>
    <property type="evidence" value="ECO:0007669"/>
    <property type="project" value="UniProtKB-KW"/>
</dbReference>
<keyword evidence="5" id="KW-0648">Protein biosynthesis</keyword>
<gene>
    <name evidence="8" type="primary">EOG090X0KPP</name>
</gene>
<evidence type="ECO:0000256" key="6">
    <source>
        <dbReference type="SAM" id="MobiDB-lite"/>
    </source>
</evidence>
<evidence type="ECO:0000256" key="3">
    <source>
        <dbReference type="ARBA" id="ARBA00022884"/>
    </source>
</evidence>
<evidence type="ECO:0000256" key="4">
    <source>
        <dbReference type="ARBA" id="ARBA00031998"/>
    </source>
</evidence>
<accession>A0A4Y7NJI0</accession>
<dbReference type="Pfam" id="PF01176">
    <property type="entry name" value="eIF-1a"/>
    <property type="match status" value="1"/>
</dbReference>
<dbReference type="EMBL" id="LR023780">
    <property type="protein sequence ID" value="SVE93399.1"/>
    <property type="molecule type" value="mRNA"/>
</dbReference>
<dbReference type="GO" id="GO:0005634">
    <property type="term" value="C:nucleus"/>
    <property type="evidence" value="ECO:0007669"/>
    <property type="project" value="TreeGrafter"/>
</dbReference>
<organism evidence="8">
    <name type="scientific">Moina brachiata</name>
    <dbReference type="NCBI Taxonomy" id="675436"/>
    <lineage>
        <taxon>Eukaryota</taxon>
        <taxon>Metazoa</taxon>
        <taxon>Ecdysozoa</taxon>
        <taxon>Arthropoda</taxon>
        <taxon>Crustacea</taxon>
        <taxon>Branchiopoda</taxon>
        <taxon>Diplostraca</taxon>
        <taxon>Cladocera</taxon>
        <taxon>Anomopoda</taxon>
        <taxon>Moinidae</taxon>
        <taxon>Moina</taxon>
    </lineage>
</organism>
<dbReference type="PANTHER" id="PTHR21641:SF0">
    <property type="entry name" value="RNA-BINDING PROTEIN EIF1AD-RELATED"/>
    <property type="match status" value="1"/>
</dbReference>
<dbReference type="InterPro" id="IPR006196">
    <property type="entry name" value="RNA-binding_domain_S1_IF1"/>
</dbReference>
<dbReference type="PANTHER" id="PTHR21641">
    <property type="entry name" value="TRANSLATION INITIATION FACTOR-RELATED"/>
    <property type="match status" value="1"/>
</dbReference>
<evidence type="ECO:0000256" key="1">
    <source>
        <dbReference type="ARBA" id="ARBA00007340"/>
    </source>
</evidence>
<dbReference type="SUPFAM" id="SSF50249">
    <property type="entry name" value="Nucleic acid-binding proteins"/>
    <property type="match status" value="1"/>
</dbReference>
<evidence type="ECO:0000259" key="7">
    <source>
        <dbReference type="PROSITE" id="PS50832"/>
    </source>
</evidence>
<comment type="similarity">
    <text evidence="1">Belongs to the EIF1AD family.</text>
</comment>
<feature type="region of interest" description="Disordered" evidence="6">
    <location>
        <begin position="113"/>
        <end position="164"/>
    </location>
</feature>
<feature type="domain" description="S1-like" evidence="7">
    <location>
        <begin position="35"/>
        <end position="84"/>
    </location>
</feature>
<reference evidence="8" key="1">
    <citation type="submission" date="2018-08" db="EMBL/GenBank/DDBJ databases">
        <authorList>
            <person name="Cornetti L."/>
        </authorList>
    </citation>
    <scope>NUCLEOTIDE SEQUENCE</scope>
    <source>
        <strain evidence="8">DE-FRO-2-1</strain>
    </source>
</reference>
<name>A0A4Y7NJI0_9CRUS</name>
<dbReference type="Gene3D" id="2.40.50.140">
    <property type="entry name" value="Nucleic acid-binding proteins"/>
    <property type="match status" value="1"/>
</dbReference>
<evidence type="ECO:0000313" key="8">
    <source>
        <dbReference type="EMBL" id="SVE93399.1"/>
    </source>
</evidence>
<dbReference type="InterPro" id="IPR012340">
    <property type="entry name" value="NA-bd_OB-fold"/>
</dbReference>
<dbReference type="SMART" id="SM00652">
    <property type="entry name" value="eIF1a"/>
    <property type="match status" value="1"/>
</dbReference>
<keyword evidence="5" id="KW-0396">Initiation factor</keyword>
<keyword evidence="3" id="KW-0694">RNA-binding</keyword>
<dbReference type="AlphaFoldDB" id="A0A4Y7NJI0"/>
<dbReference type="PROSITE" id="PS50832">
    <property type="entry name" value="S1_IF1_TYPE"/>
    <property type="match status" value="1"/>
</dbReference>
<dbReference type="InterPro" id="IPR001253">
    <property type="entry name" value="TIF_eIF-1A"/>
</dbReference>
<evidence type="ECO:0000256" key="2">
    <source>
        <dbReference type="ARBA" id="ARBA00020989"/>
    </source>
</evidence>
<sequence length="164" mass="18729">MSKATKRKHVTKEVMDDFILPDPNQKIVRIVGGRGNNLHEIATETGENYLVSMPTKFRKNVWIKRGDFVIIQPIEEGEKVRAEIANILFPEQIRYIKSQKLWPEGFNVTTTLETEKDREAQEMSEASSSDEDDIHVNTNRCLDGEDNDSQSNSSVSESESDKEQ</sequence>
<protein>
    <recommendedName>
        <fullName evidence="2">Probable RNA-binding protein EIF1AD</fullName>
    </recommendedName>
    <alternativeName>
        <fullName evidence="4">Eukaryotic translation initiation factor 1A domain-containing protein</fullName>
    </alternativeName>
</protein>
<proteinExistence type="evidence at transcript level"/>
<dbReference type="GO" id="GO:0003743">
    <property type="term" value="F:translation initiation factor activity"/>
    <property type="evidence" value="ECO:0007669"/>
    <property type="project" value="UniProtKB-UniRule"/>
</dbReference>
<evidence type="ECO:0000256" key="5">
    <source>
        <dbReference type="PROSITE-ProRule" id="PRU00181"/>
    </source>
</evidence>
<dbReference type="InterPro" id="IPR039294">
    <property type="entry name" value="EIF1AD"/>
</dbReference>